<protein>
    <submittedName>
        <fullName evidence="1">Uncharacterized protein</fullName>
    </submittedName>
</protein>
<evidence type="ECO:0000313" key="3">
    <source>
        <dbReference type="Proteomes" id="UP001221142"/>
    </source>
</evidence>
<evidence type="ECO:0000313" key="2">
    <source>
        <dbReference type="EMBL" id="KAJ7609648.1"/>
    </source>
</evidence>
<reference evidence="1" key="1">
    <citation type="submission" date="2023-03" db="EMBL/GenBank/DDBJ databases">
        <title>Massive genome expansion in bonnet fungi (Mycena s.s.) driven by repeated elements and novel gene families across ecological guilds.</title>
        <authorList>
            <consortium name="Lawrence Berkeley National Laboratory"/>
            <person name="Harder C.B."/>
            <person name="Miyauchi S."/>
            <person name="Viragh M."/>
            <person name="Kuo A."/>
            <person name="Thoen E."/>
            <person name="Andreopoulos B."/>
            <person name="Lu D."/>
            <person name="Skrede I."/>
            <person name="Drula E."/>
            <person name="Henrissat B."/>
            <person name="Morin E."/>
            <person name="Kohler A."/>
            <person name="Barry K."/>
            <person name="LaButti K."/>
            <person name="Morin E."/>
            <person name="Salamov A."/>
            <person name="Lipzen A."/>
            <person name="Mereny Z."/>
            <person name="Hegedus B."/>
            <person name="Baldrian P."/>
            <person name="Stursova M."/>
            <person name="Weitz H."/>
            <person name="Taylor A."/>
            <person name="Grigoriev I.V."/>
            <person name="Nagy L.G."/>
            <person name="Martin F."/>
            <person name="Kauserud H."/>
        </authorList>
    </citation>
    <scope>NUCLEOTIDE SEQUENCE</scope>
    <source>
        <strain evidence="1">9284</strain>
    </source>
</reference>
<dbReference type="Proteomes" id="UP001221142">
    <property type="component" value="Unassembled WGS sequence"/>
</dbReference>
<dbReference type="EMBL" id="JARKIF010000039">
    <property type="protein sequence ID" value="KAJ7609648.1"/>
    <property type="molecule type" value="Genomic_DNA"/>
</dbReference>
<dbReference type="AlphaFoldDB" id="A0AAD7B4L9"/>
<keyword evidence="3" id="KW-1185">Reference proteome</keyword>
<gene>
    <name evidence="1" type="ORF">FB45DRAFT_876426</name>
    <name evidence="2" type="ORF">FB45DRAFT_876428</name>
</gene>
<proteinExistence type="predicted"/>
<sequence length="236" mass="26576">MSTGLSNKQILEQTTKFAGELFKHRTQNRPHLESPIDLARVVAQLVWPKSRQGSYDAENWPYFGKLHLQAAVNGVLRDHYAGFACLPCMALKLIADAMCDTLATSFYTVACGLEMQEPFNRHETFFVAIYHLYKRHWLPGVQTWARDNLSDLILEIFGKVMVLINHVRPATGISYPFVQMADFYWDEDETTETPGPSEDRLVRSSLALHKNDLTVFSTGCSCVMSVPEGKDKGAGT</sequence>
<evidence type="ECO:0000313" key="1">
    <source>
        <dbReference type="EMBL" id="KAJ7609646.1"/>
    </source>
</evidence>
<organism evidence="1 3">
    <name type="scientific">Roridomyces roridus</name>
    <dbReference type="NCBI Taxonomy" id="1738132"/>
    <lineage>
        <taxon>Eukaryota</taxon>
        <taxon>Fungi</taxon>
        <taxon>Dikarya</taxon>
        <taxon>Basidiomycota</taxon>
        <taxon>Agaricomycotina</taxon>
        <taxon>Agaricomycetes</taxon>
        <taxon>Agaricomycetidae</taxon>
        <taxon>Agaricales</taxon>
        <taxon>Marasmiineae</taxon>
        <taxon>Mycenaceae</taxon>
        <taxon>Roridomyces</taxon>
    </lineage>
</organism>
<dbReference type="EMBL" id="JARKIF010000039">
    <property type="protein sequence ID" value="KAJ7609646.1"/>
    <property type="molecule type" value="Genomic_DNA"/>
</dbReference>
<name>A0AAD7B4L9_9AGAR</name>
<accession>A0AAD7B4L9</accession>
<comment type="caution">
    <text evidence="1">The sequence shown here is derived from an EMBL/GenBank/DDBJ whole genome shotgun (WGS) entry which is preliminary data.</text>
</comment>